<reference evidence="1 3" key="2">
    <citation type="journal article" date="2018" name="Plant J.">
        <title>The Physcomitrella patens chromosome-scale assembly reveals moss genome structure and evolution.</title>
        <authorList>
            <person name="Lang D."/>
            <person name="Ullrich K.K."/>
            <person name="Murat F."/>
            <person name="Fuchs J."/>
            <person name="Jenkins J."/>
            <person name="Haas F.B."/>
            <person name="Piednoel M."/>
            <person name="Gundlach H."/>
            <person name="Van Bel M."/>
            <person name="Meyberg R."/>
            <person name="Vives C."/>
            <person name="Morata J."/>
            <person name="Symeonidi A."/>
            <person name="Hiss M."/>
            <person name="Muchero W."/>
            <person name="Kamisugi Y."/>
            <person name="Saleh O."/>
            <person name="Blanc G."/>
            <person name="Decker E.L."/>
            <person name="van Gessel N."/>
            <person name="Grimwood J."/>
            <person name="Hayes R.D."/>
            <person name="Graham S.W."/>
            <person name="Gunter L.E."/>
            <person name="McDaniel S.F."/>
            <person name="Hoernstein S.N.W."/>
            <person name="Larsson A."/>
            <person name="Li F.W."/>
            <person name="Perroud P.F."/>
            <person name="Phillips J."/>
            <person name="Ranjan P."/>
            <person name="Rokshar D.S."/>
            <person name="Rothfels C.J."/>
            <person name="Schneider L."/>
            <person name="Shu S."/>
            <person name="Stevenson D.W."/>
            <person name="Thummler F."/>
            <person name="Tillich M."/>
            <person name="Villarreal Aguilar J.C."/>
            <person name="Widiez T."/>
            <person name="Wong G.K."/>
            <person name="Wymore A."/>
            <person name="Zhang Y."/>
            <person name="Zimmer A.D."/>
            <person name="Quatrano R.S."/>
            <person name="Mayer K.F.X."/>
            <person name="Goodstein D."/>
            <person name="Casacuberta J.M."/>
            <person name="Vandepoele K."/>
            <person name="Reski R."/>
            <person name="Cuming A.C."/>
            <person name="Tuskan G.A."/>
            <person name="Maumus F."/>
            <person name="Salse J."/>
            <person name="Schmutz J."/>
            <person name="Rensing S.A."/>
        </authorList>
    </citation>
    <scope>NUCLEOTIDE SEQUENCE [LARGE SCALE GENOMIC DNA]</scope>
    <source>
        <strain evidence="2 3">cv. Gransden 2004</strain>
    </source>
</reference>
<reference evidence="2" key="3">
    <citation type="submission" date="2020-12" db="UniProtKB">
        <authorList>
            <consortium name="EnsemblPlants"/>
        </authorList>
    </citation>
    <scope>IDENTIFICATION</scope>
</reference>
<dbReference type="GeneID" id="112291362"/>
<dbReference type="OMA" id="YECQNER"/>
<dbReference type="Gramene" id="Pp3c14_17690V3.2">
    <property type="protein sequence ID" value="PAC:32960191.CDS.1"/>
    <property type="gene ID" value="Pp3c14_17690"/>
</dbReference>
<dbReference type="InterPro" id="IPR039715">
    <property type="entry name" value="ZCCHC10"/>
</dbReference>
<name>A0A2K1JI68_PHYPA</name>
<evidence type="ECO:0000313" key="1">
    <source>
        <dbReference type="EMBL" id="PNR41250.1"/>
    </source>
</evidence>
<dbReference type="PaxDb" id="3218-PP1S48_67V6.1"/>
<gene>
    <name evidence="2" type="primary">LOC112291362</name>
    <name evidence="1" type="ORF">PHYPA_018653</name>
</gene>
<dbReference type="Proteomes" id="UP000006727">
    <property type="component" value="Chromosome 14"/>
</dbReference>
<dbReference type="AlphaFoldDB" id="A0A2K1JI68"/>
<accession>A0A2K1JI68</accession>
<dbReference type="PANTHER" id="PTHR13491:SF0">
    <property type="entry name" value="ZINC FINGER CCHC DOMAIN-CONTAINING PROTEIN 10"/>
    <property type="match status" value="1"/>
</dbReference>
<keyword evidence="3" id="KW-1185">Reference proteome</keyword>
<dbReference type="Pfam" id="PF13917">
    <property type="entry name" value="zf-CCHC_3"/>
    <property type="match status" value="1"/>
</dbReference>
<dbReference type="EnsemblPlants" id="Pp3c14_17690V3.1">
    <property type="protein sequence ID" value="PAC:32960190.CDS.1"/>
    <property type="gene ID" value="Pp3c14_17690"/>
</dbReference>
<evidence type="ECO:0000313" key="2">
    <source>
        <dbReference type="EnsemblPlants" id="PAC:32960190.CDS.1"/>
    </source>
</evidence>
<dbReference type="EnsemblPlants" id="Pp3c14_17690V3.2">
    <property type="protein sequence ID" value="PAC:32960191.CDS.1"/>
    <property type="gene ID" value="Pp3c14_17690"/>
</dbReference>
<dbReference type="RefSeq" id="XP_073394787.1">
    <property type="nucleotide sequence ID" value="XM_073538686.1"/>
</dbReference>
<proteinExistence type="predicted"/>
<protein>
    <submittedName>
        <fullName evidence="1 2">Uncharacterized protein</fullName>
    </submittedName>
</protein>
<sequence length="170" mass="18949">MNFKKEKSDAATAAADRVKAAALCVAKGLSRTQAERAASAVAPNVNEFGQKEEGPSRWQERKEAKRQMYLLSTERAVTLGVRKDPTKLAGAGAVGGSQHCQKCFQMGHWTYECQNERVYVSRPTRTQQLMNPKLRPELMDPEEILAGLHRLQRDTLQGAAFMKADKSKTR</sequence>
<reference evidence="1 3" key="1">
    <citation type="journal article" date="2008" name="Science">
        <title>The Physcomitrella genome reveals evolutionary insights into the conquest of land by plants.</title>
        <authorList>
            <person name="Rensing S."/>
            <person name="Lang D."/>
            <person name="Zimmer A."/>
            <person name="Terry A."/>
            <person name="Salamov A."/>
            <person name="Shapiro H."/>
            <person name="Nishiyama T."/>
            <person name="Perroud P.-F."/>
            <person name="Lindquist E."/>
            <person name="Kamisugi Y."/>
            <person name="Tanahashi T."/>
            <person name="Sakakibara K."/>
            <person name="Fujita T."/>
            <person name="Oishi K."/>
            <person name="Shin-I T."/>
            <person name="Kuroki Y."/>
            <person name="Toyoda A."/>
            <person name="Suzuki Y."/>
            <person name="Hashimoto A."/>
            <person name="Yamaguchi K."/>
            <person name="Sugano A."/>
            <person name="Kohara Y."/>
            <person name="Fujiyama A."/>
            <person name="Anterola A."/>
            <person name="Aoki S."/>
            <person name="Ashton N."/>
            <person name="Barbazuk W.B."/>
            <person name="Barker E."/>
            <person name="Bennetzen J."/>
            <person name="Bezanilla M."/>
            <person name="Blankenship R."/>
            <person name="Cho S.H."/>
            <person name="Dutcher S."/>
            <person name="Estelle M."/>
            <person name="Fawcett J.A."/>
            <person name="Gundlach H."/>
            <person name="Hanada K."/>
            <person name="Heyl A."/>
            <person name="Hicks K.A."/>
            <person name="Hugh J."/>
            <person name="Lohr M."/>
            <person name="Mayer K."/>
            <person name="Melkozernov A."/>
            <person name="Murata T."/>
            <person name="Nelson D."/>
            <person name="Pils B."/>
            <person name="Prigge M."/>
            <person name="Reiss B."/>
            <person name="Renner T."/>
            <person name="Rombauts S."/>
            <person name="Rushton P."/>
            <person name="Sanderfoot A."/>
            <person name="Schween G."/>
            <person name="Shiu S.-H."/>
            <person name="Stueber K."/>
            <person name="Theodoulou F.L."/>
            <person name="Tu H."/>
            <person name="Van de Peer Y."/>
            <person name="Verrier P.J."/>
            <person name="Waters E."/>
            <person name="Wood A."/>
            <person name="Yang L."/>
            <person name="Cove D."/>
            <person name="Cuming A."/>
            <person name="Hasebe M."/>
            <person name="Lucas S."/>
            <person name="Mishler D.B."/>
            <person name="Reski R."/>
            <person name="Grigoriev I."/>
            <person name="Quatrano R.S."/>
            <person name="Boore J.L."/>
        </authorList>
    </citation>
    <scope>NUCLEOTIDE SEQUENCE [LARGE SCALE GENOMIC DNA]</scope>
    <source>
        <strain evidence="2 3">cv. Gransden 2004</strain>
    </source>
</reference>
<dbReference type="PANTHER" id="PTHR13491">
    <property type="entry name" value="ZCCHC10 PROTEIN"/>
    <property type="match status" value="1"/>
</dbReference>
<dbReference type="OrthoDB" id="437973at2759"/>
<evidence type="ECO:0000313" key="3">
    <source>
        <dbReference type="Proteomes" id="UP000006727"/>
    </source>
</evidence>
<organism evidence="1">
    <name type="scientific">Physcomitrium patens</name>
    <name type="common">Spreading-leaved earth moss</name>
    <name type="synonym">Physcomitrella patens</name>
    <dbReference type="NCBI Taxonomy" id="3218"/>
    <lineage>
        <taxon>Eukaryota</taxon>
        <taxon>Viridiplantae</taxon>
        <taxon>Streptophyta</taxon>
        <taxon>Embryophyta</taxon>
        <taxon>Bryophyta</taxon>
        <taxon>Bryophytina</taxon>
        <taxon>Bryopsida</taxon>
        <taxon>Funariidae</taxon>
        <taxon>Funariales</taxon>
        <taxon>Funariaceae</taxon>
        <taxon>Physcomitrium</taxon>
    </lineage>
</organism>
<dbReference type="Gramene" id="Pp3c14_17690V3.1">
    <property type="protein sequence ID" value="PAC:32960190.CDS.1"/>
    <property type="gene ID" value="Pp3c14_17690"/>
</dbReference>
<dbReference type="EMBL" id="ABEU02000014">
    <property type="protein sequence ID" value="PNR41250.1"/>
    <property type="molecule type" value="Genomic_DNA"/>
</dbReference>